<dbReference type="PROSITE" id="PS51257">
    <property type="entry name" value="PROKAR_LIPOPROTEIN"/>
    <property type="match status" value="1"/>
</dbReference>
<dbReference type="Proteomes" id="UP000280455">
    <property type="component" value="Chromosome"/>
</dbReference>
<protein>
    <submittedName>
        <fullName evidence="1">Fibronectin type III domain protein</fullName>
    </submittedName>
</protein>
<sequence length="75" mass="7933">MRQLRCRSQPRGLGSGYPDTAIPVAAAAGCDRWRSRRNPANAFIQADRGGRFCGNCVADRSLAGSAAATPTPRSL</sequence>
<name>A0AAD1E6T7_9PSED</name>
<proteinExistence type="predicted"/>
<gene>
    <name evidence="1" type="ORF">C4K07_3640</name>
</gene>
<evidence type="ECO:0000313" key="2">
    <source>
        <dbReference type="Proteomes" id="UP000280455"/>
    </source>
</evidence>
<dbReference type="AlphaFoldDB" id="A0AAD1E6T7"/>
<organism evidence="1 2">
    <name type="scientific">Pseudomonas chlororaphis subsp. aureofaciens</name>
    <dbReference type="NCBI Taxonomy" id="587851"/>
    <lineage>
        <taxon>Bacteria</taxon>
        <taxon>Pseudomonadati</taxon>
        <taxon>Pseudomonadota</taxon>
        <taxon>Gammaproteobacteria</taxon>
        <taxon>Pseudomonadales</taxon>
        <taxon>Pseudomonadaceae</taxon>
        <taxon>Pseudomonas</taxon>
    </lineage>
</organism>
<accession>A0AAD1E6T7</accession>
<evidence type="ECO:0000313" key="1">
    <source>
        <dbReference type="EMBL" id="AZE30423.1"/>
    </source>
</evidence>
<reference evidence="1 2" key="1">
    <citation type="submission" date="2018-03" db="EMBL/GenBank/DDBJ databases">
        <title>Diversity of phytobeneficial traits revealed by whole-genome analysis of worldwide-isolated phenazine-producing Pseudomonas spp.</title>
        <authorList>
            <person name="Biessy A."/>
            <person name="Novinscak A."/>
            <person name="Blom J."/>
            <person name="Leger G."/>
            <person name="Thomashow L.S."/>
            <person name="Cazorla F.M."/>
            <person name="Josic D."/>
            <person name="Filion M."/>
        </authorList>
    </citation>
    <scope>NUCLEOTIDE SEQUENCE [LARGE SCALE GENOMIC DNA]</scope>
    <source>
        <strain evidence="1 2">ChPhzS24</strain>
    </source>
</reference>
<dbReference type="EMBL" id="CP027750">
    <property type="protein sequence ID" value="AZE30423.1"/>
    <property type="molecule type" value="Genomic_DNA"/>
</dbReference>